<dbReference type="Proteomes" id="UP000299102">
    <property type="component" value="Unassembled WGS sequence"/>
</dbReference>
<name>A0A4C1VGU3_EUMVA</name>
<proteinExistence type="predicted"/>
<dbReference type="EMBL" id="BGZK01000335">
    <property type="protein sequence ID" value="GBP37517.1"/>
    <property type="molecule type" value="Genomic_DNA"/>
</dbReference>
<sequence>MLFFSVAGVLWGPKVFSSRLYSESRAHGHESLCPTPRKRLFLDTCFGSLSVRARATSRRVRLCGQCEDRTGAWVLDVETRQIDAVTLIHEGAFIGKVSVTDPTS</sequence>
<evidence type="ECO:0000313" key="2">
    <source>
        <dbReference type="Proteomes" id="UP000299102"/>
    </source>
</evidence>
<evidence type="ECO:0000313" key="1">
    <source>
        <dbReference type="EMBL" id="GBP37517.1"/>
    </source>
</evidence>
<protein>
    <submittedName>
        <fullName evidence="1">Uncharacterized protein</fullName>
    </submittedName>
</protein>
<comment type="caution">
    <text evidence="1">The sequence shown here is derived from an EMBL/GenBank/DDBJ whole genome shotgun (WGS) entry which is preliminary data.</text>
</comment>
<keyword evidence="2" id="KW-1185">Reference proteome</keyword>
<dbReference type="AlphaFoldDB" id="A0A4C1VGU3"/>
<reference evidence="1 2" key="1">
    <citation type="journal article" date="2019" name="Commun. Biol.">
        <title>The bagworm genome reveals a unique fibroin gene that provides high tensile strength.</title>
        <authorList>
            <person name="Kono N."/>
            <person name="Nakamura H."/>
            <person name="Ohtoshi R."/>
            <person name="Tomita M."/>
            <person name="Numata K."/>
            <person name="Arakawa K."/>
        </authorList>
    </citation>
    <scope>NUCLEOTIDE SEQUENCE [LARGE SCALE GENOMIC DNA]</scope>
</reference>
<accession>A0A4C1VGU3</accession>
<gene>
    <name evidence="1" type="ORF">EVAR_28768_1</name>
</gene>
<organism evidence="1 2">
    <name type="scientific">Eumeta variegata</name>
    <name type="common">Bagworm moth</name>
    <name type="synonym">Eumeta japonica</name>
    <dbReference type="NCBI Taxonomy" id="151549"/>
    <lineage>
        <taxon>Eukaryota</taxon>
        <taxon>Metazoa</taxon>
        <taxon>Ecdysozoa</taxon>
        <taxon>Arthropoda</taxon>
        <taxon>Hexapoda</taxon>
        <taxon>Insecta</taxon>
        <taxon>Pterygota</taxon>
        <taxon>Neoptera</taxon>
        <taxon>Endopterygota</taxon>
        <taxon>Lepidoptera</taxon>
        <taxon>Glossata</taxon>
        <taxon>Ditrysia</taxon>
        <taxon>Tineoidea</taxon>
        <taxon>Psychidae</taxon>
        <taxon>Oiketicinae</taxon>
        <taxon>Eumeta</taxon>
    </lineage>
</organism>